<dbReference type="STRING" id="927664.SAMN05421780_10619"/>
<dbReference type="Proteomes" id="UP000199514">
    <property type="component" value="Unassembled WGS sequence"/>
</dbReference>
<keyword evidence="2" id="KW-0132">Cell division</keyword>
<keyword evidence="6" id="KW-1185">Reference proteome</keyword>
<dbReference type="AlphaFoldDB" id="A0A1I1JKT8"/>
<dbReference type="InterPro" id="IPR036388">
    <property type="entry name" value="WH-like_DNA-bd_sf"/>
</dbReference>
<dbReference type="OrthoDB" id="9806226at2"/>
<dbReference type="RefSeq" id="WP_091512842.1">
    <property type="nucleotide sequence ID" value="NZ_FOLE01000006.1"/>
</dbReference>
<dbReference type="PANTHER" id="PTHR34298">
    <property type="entry name" value="SEGREGATION AND CONDENSATION PROTEIN B"/>
    <property type="match status" value="1"/>
</dbReference>
<evidence type="ECO:0000256" key="4">
    <source>
        <dbReference type="ARBA" id="ARBA00023306"/>
    </source>
</evidence>
<dbReference type="PANTHER" id="PTHR34298:SF2">
    <property type="entry name" value="SEGREGATION AND CONDENSATION PROTEIN B"/>
    <property type="match status" value="1"/>
</dbReference>
<dbReference type="Gene3D" id="1.10.10.10">
    <property type="entry name" value="Winged helix-like DNA-binding domain superfamily/Winged helix DNA-binding domain"/>
    <property type="match status" value="2"/>
</dbReference>
<evidence type="ECO:0000256" key="2">
    <source>
        <dbReference type="ARBA" id="ARBA00022618"/>
    </source>
</evidence>
<keyword evidence="3" id="KW-0159">Chromosome partition</keyword>
<dbReference type="GO" id="GO:0051301">
    <property type="term" value="P:cell division"/>
    <property type="evidence" value="ECO:0007669"/>
    <property type="project" value="UniProtKB-KW"/>
</dbReference>
<proteinExistence type="predicted"/>
<dbReference type="NCBIfam" id="TIGR00281">
    <property type="entry name" value="SMC-Scp complex subunit ScpB"/>
    <property type="match status" value="1"/>
</dbReference>
<dbReference type="EMBL" id="FOLE01000006">
    <property type="protein sequence ID" value="SFC48602.1"/>
    <property type="molecule type" value="Genomic_DNA"/>
</dbReference>
<keyword evidence="4" id="KW-0131">Cell cycle</keyword>
<dbReference type="GO" id="GO:0051304">
    <property type="term" value="P:chromosome separation"/>
    <property type="evidence" value="ECO:0007669"/>
    <property type="project" value="InterPro"/>
</dbReference>
<name>A0A1I1JKT8_9BACT</name>
<protein>
    <submittedName>
        <fullName evidence="5">Segregation and condensation protein B</fullName>
    </submittedName>
</protein>
<evidence type="ECO:0000313" key="5">
    <source>
        <dbReference type="EMBL" id="SFC48602.1"/>
    </source>
</evidence>
<sequence length="192" mass="21391">MDFLHKHIEALIFCSAEPLSVADMRRCLSEMLNTDVPEAHINKAIAVLTEKYQADEYVFAIAKLSGGYQFLTKPAYQTSINILLQQKSKKRLSTSALETLAIIAYKQPVTKAQIEQIRGVNCDYALQKLLDKELVAIQGKADTVGRPLLYGTGTKFMEHFGLNSLRDLPQLKDIAAEQNDNEIGTATDNTEN</sequence>
<evidence type="ECO:0000256" key="3">
    <source>
        <dbReference type="ARBA" id="ARBA00022829"/>
    </source>
</evidence>
<evidence type="ECO:0000256" key="1">
    <source>
        <dbReference type="ARBA" id="ARBA00022490"/>
    </source>
</evidence>
<accession>A0A1I1JKT8</accession>
<dbReference type="PIRSF" id="PIRSF019345">
    <property type="entry name" value="ScpB"/>
    <property type="match status" value="1"/>
</dbReference>
<dbReference type="InterPro" id="IPR036390">
    <property type="entry name" value="WH_DNA-bd_sf"/>
</dbReference>
<dbReference type="Pfam" id="PF04079">
    <property type="entry name" value="SMC_ScpB"/>
    <property type="match status" value="1"/>
</dbReference>
<gene>
    <name evidence="5" type="ORF">SAMN05421780_10619</name>
</gene>
<organism evidence="5 6">
    <name type="scientific">Flexibacter flexilis DSM 6793</name>
    <dbReference type="NCBI Taxonomy" id="927664"/>
    <lineage>
        <taxon>Bacteria</taxon>
        <taxon>Pseudomonadati</taxon>
        <taxon>Bacteroidota</taxon>
        <taxon>Cytophagia</taxon>
        <taxon>Cytophagales</taxon>
        <taxon>Flexibacteraceae</taxon>
        <taxon>Flexibacter</taxon>
    </lineage>
</organism>
<keyword evidence="1" id="KW-0963">Cytoplasm</keyword>
<evidence type="ECO:0000313" key="6">
    <source>
        <dbReference type="Proteomes" id="UP000199514"/>
    </source>
</evidence>
<dbReference type="InterPro" id="IPR005234">
    <property type="entry name" value="ScpB_csome_segregation"/>
</dbReference>
<dbReference type="SUPFAM" id="SSF46785">
    <property type="entry name" value="Winged helix' DNA-binding domain"/>
    <property type="match status" value="2"/>
</dbReference>
<reference evidence="5 6" key="1">
    <citation type="submission" date="2016-10" db="EMBL/GenBank/DDBJ databases">
        <authorList>
            <person name="de Groot N.N."/>
        </authorList>
    </citation>
    <scope>NUCLEOTIDE SEQUENCE [LARGE SCALE GENOMIC DNA]</scope>
    <source>
        <strain evidence="5 6">DSM 6793</strain>
    </source>
</reference>